<keyword evidence="2" id="KW-1185">Reference proteome</keyword>
<proteinExistence type="predicted"/>
<name>A0A140DWN2_9FIRM</name>
<evidence type="ECO:0000313" key="1">
    <source>
        <dbReference type="EMBL" id="AMK55059.1"/>
    </source>
</evidence>
<gene>
    <name evidence="1" type="ORF">AALO17_19250</name>
</gene>
<dbReference type="KEGG" id="fro:AALO17_19250"/>
<accession>A0A140DWN2</accession>
<protein>
    <submittedName>
        <fullName evidence="1">Uncharacterized protein</fullName>
    </submittedName>
</protein>
<sequence length="44" mass="4953">MNPQDKGNPGPMMAARRLPDTSCTAQTVRWAVFCDTIRKEEETV</sequence>
<dbReference type="Proteomes" id="UP000069771">
    <property type="component" value="Chromosome"/>
</dbReference>
<organism evidence="1 2">
    <name type="scientific">Faecalibaculum rodentium</name>
    <dbReference type="NCBI Taxonomy" id="1702221"/>
    <lineage>
        <taxon>Bacteria</taxon>
        <taxon>Bacillati</taxon>
        <taxon>Bacillota</taxon>
        <taxon>Erysipelotrichia</taxon>
        <taxon>Erysipelotrichales</taxon>
        <taxon>Erysipelotrichaceae</taxon>
        <taxon>Faecalibaculum</taxon>
    </lineage>
</organism>
<evidence type="ECO:0000313" key="2">
    <source>
        <dbReference type="Proteomes" id="UP000069771"/>
    </source>
</evidence>
<dbReference type="AlphaFoldDB" id="A0A140DWN2"/>
<dbReference type="EMBL" id="CP011391">
    <property type="protein sequence ID" value="AMK55059.1"/>
    <property type="molecule type" value="Genomic_DNA"/>
</dbReference>
<reference evidence="1 2" key="1">
    <citation type="journal article" date="2016" name="Gut Pathog.">
        <title>Whole genome sequencing of "Faecalibaculum rodentium" ALO17, isolated from C57BL/6J laboratory mouse feces.</title>
        <authorList>
            <person name="Lim S."/>
            <person name="Chang D.H."/>
            <person name="Ahn S."/>
            <person name="Kim B.C."/>
        </authorList>
    </citation>
    <scope>NUCLEOTIDE SEQUENCE [LARGE SCALE GENOMIC DNA]</scope>
    <source>
        <strain evidence="1 2">Alo17</strain>
    </source>
</reference>